<dbReference type="PANTHER" id="PTHR30105:SF2">
    <property type="entry name" value="DIVERGENT POLYSACCHARIDE DEACETYLASE SUPERFAMILY"/>
    <property type="match status" value="1"/>
</dbReference>
<keyword evidence="1" id="KW-1133">Transmembrane helix</keyword>
<dbReference type="SUPFAM" id="SSF88713">
    <property type="entry name" value="Glycoside hydrolase/deacetylase"/>
    <property type="match status" value="1"/>
</dbReference>
<name>A0A3B0RTM6_9ZZZZ</name>
<gene>
    <name evidence="2" type="ORF">MNBD_ALPHA02-394</name>
</gene>
<protein>
    <recommendedName>
        <fullName evidence="3">Divergent polysaccharide deacetylase family protein</fullName>
    </recommendedName>
</protein>
<accession>A0A3B0RTM6</accession>
<organism evidence="2">
    <name type="scientific">hydrothermal vent metagenome</name>
    <dbReference type="NCBI Taxonomy" id="652676"/>
    <lineage>
        <taxon>unclassified sequences</taxon>
        <taxon>metagenomes</taxon>
        <taxon>ecological metagenomes</taxon>
    </lineage>
</organism>
<dbReference type="InterPro" id="IPR011330">
    <property type="entry name" value="Glyco_hydro/deAcase_b/a-brl"/>
</dbReference>
<dbReference type="GO" id="GO:0005975">
    <property type="term" value="P:carbohydrate metabolic process"/>
    <property type="evidence" value="ECO:0007669"/>
    <property type="project" value="InterPro"/>
</dbReference>
<evidence type="ECO:0008006" key="3">
    <source>
        <dbReference type="Google" id="ProtNLM"/>
    </source>
</evidence>
<sequence length="359" mass="39093">MGEAPELTSITRRKTVRPLVAAWMFVIVLMATGIIWLSLSDDVEPVAQAHQKGDAPTGDIPITLANDDHEAKPETNRVDTQQQPKRLSLIKAPIDGLTHKGANGLLPVLGPDSKVAWKEYARPVQAAGPASDDRPKVAIIVTGIGLNSRSSNLALAQLPGEIDFGFSPYGRNLQVWMDKARANGHEGFLMIPTEPVSYPENDPGPHTLLAGAPERDNLKKLDWLLSQVTGYVGVINEMGSKFTTSEKDVMPVLNDLNGRGLMFVDAKSTRFSVVGAAARRISMPRAINNLYIDNRLNTEEISRNLTALENTARTYGAALGVARAFPLTITEIEKWARELEGRGIDLVPVTAIANRQPIR</sequence>
<reference evidence="2" key="1">
    <citation type="submission" date="2018-06" db="EMBL/GenBank/DDBJ databases">
        <authorList>
            <person name="Zhirakovskaya E."/>
        </authorList>
    </citation>
    <scope>NUCLEOTIDE SEQUENCE</scope>
</reference>
<evidence type="ECO:0000256" key="1">
    <source>
        <dbReference type="SAM" id="Phobius"/>
    </source>
</evidence>
<dbReference type="Pfam" id="PF04748">
    <property type="entry name" value="Polysacc_deac_2"/>
    <property type="match status" value="1"/>
</dbReference>
<dbReference type="Gene3D" id="3.20.20.370">
    <property type="entry name" value="Glycoside hydrolase/deacetylase"/>
    <property type="match status" value="1"/>
</dbReference>
<evidence type="ECO:0000313" key="2">
    <source>
        <dbReference type="EMBL" id="VAV95537.1"/>
    </source>
</evidence>
<proteinExistence type="predicted"/>
<keyword evidence="1" id="KW-0812">Transmembrane</keyword>
<dbReference type="InterPro" id="IPR006837">
    <property type="entry name" value="Divergent_DAC"/>
</dbReference>
<dbReference type="EMBL" id="UOED01000102">
    <property type="protein sequence ID" value="VAV95537.1"/>
    <property type="molecule type" value="Genomic_DNA"/>
</dbReference>
<dbReference type="PANTHER" id="PTHR30105">
    <property type="entry name" value="UNCHARACTERIZED YIBQ-RELATED"/>
    <property type="match status" value="1"/>
</dbReference>
<keyword evidence="1" id="KW-0472">Membrane</keyword>
<dbReference type="AlphaFoldDB" id="A0A3B0RTM6"/>
<feature type="transmembrane region" description="Helical" evidence="1">
    <location>
        <begin position="20"/>
        <end position="39"/>
    </location>
</feature>
<dbReference type="CDD" id="cd10936">
    <property type="entry name" value="CE4_DAC2"/>
    <property type="match status" value="1"/>
</dbReference>